<keyword evidence="4" id="KW-0472">Membrane</keyword>
<evidence type="ECO:0000256" key="2">
    <source>
        <dbReference type="ARBA" id="ARBA00023002"/>
    </source>
</evidence>
<dbReference type="PROSITE" id="PS00061">
    <property type="entry name" value="ADH_SHORT"/>
    <property type="match status" value="1"/>
</dbReference>
<accession>A0AAP0F5I4</accession>
<keyword evidence="4" id="KW-1133">Transmembrane helix</keyword>
<dbReference type="Proteomes" id="UP001419268">
    <property type="component" value="Unassembled WGS sequence"/>
</dbReference>
<name>A0AAP0F5I4_9MAGN</name>
<dbReference type="PANTHER" id="PTHR43899">
    <property type="entry name" value="RH59310P"/>
    <property type="match status" value="1"/>
</dbReference>
<dbReference type="GO" id="GO:0045703">
    <property type="term" value="F:ketoreductase activity"/>
    <property type="evidence" value="ECO:0007669"/>
    <property type="project" value="TreeGrafter"/>
</dbReference>
<feature type="transmembrane region" description="Helical" evidence="4">
    <location>
        <begin position="6"/>
        <end position="29"/>
    </location>
</feature>
<dbReference type="PRINTS" id="PR00081">
    <property type="entry name" value="GDHRDH"/>
</dbReference>
<comment type="similarity">
    <text evidence="3">Belongs to the short-chain dehydrogenases/reductases (SDR) family.</text>
</comment>
<dbReference type="PIRSF" id="PIRSF000126">
    <property type="entry name" value="11-beta-HSD1"/>
    <property type="match status" value="1"/>
</dbReference>
<dbReference type="Pfam" id="PF00106">
    <property type="entry name" value="adh_short"/>
    <property type="match status" value="1"/>
</dbReference>
<keyword evidence="4" id="KW-0812">Transmembrane</keyword>
<protein>
    <submittedName>
        <fullName evidence="5">Uncharacterized protein</fullName>
    </submittedName>
</protein>
<dbReference type="PRINTS" id="PR00080">
    <property type="entry name" value="SDRFAMILY"/>
</dbReference>
<dbReference type="InterPro" id="IPR051019">
    <property type="entry name" value="VLCFA-Steroid_DH"/>
</dbReference>
<dbReference type="InterPro" id="IPR002347">
    <property type="entry name" value="SDR_fam"/>
</dbReference>
<reference evidence="5 6" key="1">
    <citation type="submission" date="2024-01" db="EMBL/GenBank/DDBJ databases">
        <title>Genome assemblies of Stephania.</title>
        <authorList>
            <person name="Yang L."/>
        </authorList>
    </citation>
    <scope>NUCLEOTIDE SEQUENCE [LARGE SCALE GENOMIC DNA]</scope>
    <source>
        <strain evidence="5">JXDWG</strain>
        <tissue evidence="5">Leaf</tissue>
    </source>
</reference>
<comment type="subcellular location">
    <subcellularLocation>
        <location evidence="1">Endoplasmic reticulum</location>
    </subcellularLocation>
</comment>
<dbReference type="PANTHER" id="PTHR43899:SF25">
    <property type="entry name" value="ENOYL-(ACYL CARRIER) REDUCTASE"/>
    <property type="match status" value="1"/>
</dbReference>
<proteinExistence type="inferred from homology"/>
<dbReference type="SUPFAM" id="SSF51735">
    <property type="entry name" value="NAD(P)-binding Rossmann-fold domains"/>
    <property type="match status" value="1"/>
</dbReference>
<comment type="caution">
    <text evidence="5">The sequence shown here is derived from an EMBL/GenBank/DDBJ whole genome shotgun (WGS) entry which is preliminary data.</text>
</comment>
<keyword evidence="2" id="KW-0560">Oxidoreductase</keyword>
<sequence length="275" mass="30447">MEFQLPSLLVLIPILLGLISSLNTLLWFLNWTWTNFLRPPKDLKGCYGSWALVTGAADGIGRAISFELANRGLNLVLLDRDAPKLETTAKEILHGHDVEVRTLVSDLCVDREDELVRKVREVIEGLDVGVVINNAGTTHRDPLFFDEVDDRLVESIVRVNVEAATWVTKAAVPGMLERKRGVVVNIGSGSASFLPSFPLFAVYSATKAYIHMFTRSISLEYKHHGIDIECQPILDAFSPVASAGFCANFNQELVDSQNHIELEKEKISNLTCLAS</sequence>
<gene>
    <name evidence="5" type="ORF">Scep_021101</name>
</gene>
<evidence type="ECO:0000256" key="3">
    <source>
        <dbReference type="RuleBase" id="RU000363"/>
    </source>
</evidence>
<dbReference type="AlphaFoldDB" id="A0AAP0F5I4"/>
<dbReference type="InterPro" id="IPR020904">
    <property type="entry name" value="Sc_DH/Rdtase_CS"/>
</dbReference>
<dbReference type="CDD" id="cd05356">
    <property type="entry name" value="17beta-HSD1_like_SDR_c"/>
    <property type="match status" value="1"/>
</dbReference>
<evidence type="ECO:0000256" key="4">
    <source>
        <dbReference type="SAM" id="Phobius"/>
    </source>
</evidence>
<dbReference type="EMBL" id="JBBNAG010000009">
    <property type="protein sequence ID" value="KAK9104257.1"/>
    <property type="molecule type" value="Genomic_DNA"/>
</dbReference>
<organism evidence="5 6">
    <name type="scientific">Stephania cephalantha</name>
    <dbReference type="NCBI Taxonomy" id="152367"/>
    <lineage>
        <taxon>Eukaryota</taxon>
        <taxon>Viridiplantae</taxon>
        <taxon>Streptophyta</taxon>
        <taxon>Embryophyta</taxon>
        <taxon>Tracheophyta</taxon>
        <taxon>Spermatophyta</taxon>
        <taxon>Magnoliopsida</taxon>
        <taxon>Ranunculales</taxon>
        <taxon>Menispermaceae</taxon>
        <taxon>Menispermoideae</taxon>
        <taxon>Cissampelideae</taxon>
        <taxon>Stephania</taxon>
    </lineage>
</organism>
<evidence type="ECO:0000313" key="5">
    <source>
        <dbReference type="EMBL" id="KAK9104257.1"/>
    </source>
</evidence>
<dbReference type="Gene3D" id="3.40.50.720">
    <property type="entry name" value="NAD(P)-binding Rossmann-like Domain"/>
    <property type="match status" value="1"/>
</dbReference>
<keyword evidence="6" id="KW-1185">Reference proteome</keyword>
<evidence type="ECO:0000256" key="1">
    <source>
        <dbReference type="ARBA" id="ARBA00004240"/>
    </source>
</evidence>
<dbReference type="InterPro" id="IPR036291">
    <property type="entry name" value="NAD(P)-bd_dom_sf"/>
</dbReference>
<evidence type="ECO:0000313" key="6">
    <source>
        <dbReference type="Proteomes" id="UP001419268"/>
    </source>
</evidence>
<dbReference type="GO" id="GO:0005783">
    <property type="term" value="C:endoplasmic reticulum"/>
    <property type="evidence" value="ECO:0007669"/>
    <property type="project" value="UniProtKB-SubCell"/>
</dbReference>